<comment type="caution">
    <text evidence="3">The sequence shown here is derived from an EMBL/GenBank/DDBJ whole genome shotgun (WGS) entry which is preliminary data.</text>
</comment>
<keyword evidence="2" id="KW-1133">Transmembrane helix</keyword>
<feature type="region of interest" description="Disordered" evidence="1">
    <location>
        <begin position="284"/>
        <end position="327"/>
    </location>
</feature>
<feature type="compositionally biased region" description="Basic residues" evidence="1">
    <location>
        <begin position="306"/>
        <end position="316"/>
    </location>
</feature>
<feature type="transmembrane region" description="Helical" evidence="2">
    <location>
        <begin position="55"/>
        <end position="83"/>
    </location>
</feature>
<accession>A0A8K1C7U2</accession>
<dbReference type="EMBL" id="SPLM01000113">
    <property type="protein sequence ID" value="TMW58039.1"/>
    <property type="molecule type" value="Genomic_DNA"/>
</dbReference>
<sequence>MNMRSRQQLSASGVSRLGQSIRDDLVLTVDEASPVLRRKTFRVDGLVGVTAAAKAAVLLAALFYFCGSALMFSALTFASYYLLMDYSTKDGRTRDHMEMNRLESRLRRGAMRFDDVLRFLVARLISLCQSLAALKKSVVGYSFTVSIAENSGATEAGLPLLTHDNDSIRSSDLRRKRSPSLENVIVEAPPASEKVVFEKGNESNDSKIYDAFGVEFEPRSSRGRRWINSKQKAHQAIDLSTSAVTVAPPALPSPSPLPLPMSPISKPVNKPIFHHSVPVIPVDMEPSKDVDAAPKEETKPASPVRKNSRSPKKHKNQVSVWMPRSLGPRLILKPRPSTLTADQSVDRMIKDVERMMRETEELLARSHKLFSDPSALNKEVLEMIEKSTPSEASTDDSEGDVMEQIAELCQRTGKLESLAGEYFDVEEAEEDEEDDC</sequence>
<proteinExistence type="predicted"/>
<feature type="compositionally biased region" description="Basic and acidic residues" evidence="1">
    <location>
        <begin position="285"/>
        <end position="299"/>
    </location>
</feature>
<keyword evidence="2" id="KW-0812">Transmembrane</keyword>
<evidence type="ECO:0000256" key="2">
    <source>
        <dbReference type="SAM" id="Phobius"/>
    </source>
</evidence>
<evidence type="ECO:0000313" key="4">
    <source>
        <dbReference type="Proteomes" id="UP000794436"/>
    </source>
</evidence>
<organism evidence="3 4">
    <name type="scientific">Pythium oligandrum</name>
    <name type="common">Mycoparasitic fungus</name>
    <dbReference type="NCBI Taxonomy" id="41045"/>
    <lineage>
        <taxon>Eukaryota</taxon>
        <taxon>Sar</taxon>
        <taxon>Stramenopiles</taxon>
        <taxon>Oomycota</taxon>
        <taxon>Peronosporomycetes</taxon>
        <taxon>Pythiales</taxon>
        <taxon>Pythiaceae</taxon>
        <taxon>Pythium</taxon>
    </lineage>
</organism>
<keyword evidence="4" id="KW-1185">Reference proteome</keyword>
<reference evidence="3" key="1">
    <citation type="submission" date="2019-03" db="EMBL/GenBank/DDBJ databases">
        <title>Long read genome sequence of the mycoparasitic Pythium oligandrum ATCC 38472 isolated from sugarbeet rhizosphere.</title>
        <authorList>
            <person name="Gaulin E."/>
        </authorList>
    </citation>
    <scope>NUCLEOTIDE SEQUENCE</scope>
    <source>
        <strain evidence="3">ATCC 38472_TT</strain>
    </source>
</reference>
<keyword evidence="2" id="KW-0472">Membrane</keyword>
<gene>
    <name evidence="3" type="ORF">Poli38472_013513</name>
</gene>
<dbReference type="Proteomes" id="UP000794436">
    <property type="component" value="Unassembled WGS sequence"/>
</dbReference>
<evidence type="ECO:0000313" key="3">
    <source>
        <dbReference type="EMBL" id="TMW58039.1"/>
    </source>
</evidence>
<protein>
    <submittedName>
        <fullName evidence="3">Uncharacterized protein</fullName>
    </submittedName>
</protein>
<evidence type="ECO:0000256" key="1">
    <source>
        <dbReference type="SAM" id="MobiDB-lite"/>
    </source>
</evidence>
<dbReference type="AlphaFoldDB" id="A0A8K1C7U2"/>
<name>A0A8K1C7U2_PYTOL</name>